<dbReference type="EMBL" id="PVMZ01000020">
    <property type="protein sequence ID" value="PRX16196.1"/>
    <property type="molecule type" value="Genomic_DNA"/>
</dbReference>
<dbReference type="SUPFAM" id="SSF54909">
    <property type="entry name" value="Dimeric alpha+beta barrel"/>
    <property type="match status" value="1"/>
</dbReference>
<comment type="caution">
    <text evidence="2">The sequence shown here is derived from an EMBL/GenBank/DDBJ whole genome shotgun (WGS) entry which is preliminary data.</text>
</comment>
<feature type="domain" description="Stress-response A/B barrel" evidence="1">
    <location>
        <begin position="1"/>
        <end position="84"/>
    </location>
</feature>
<dbReference type="Gene3D" id="3.30.70.100">
    <property type="match status" value="1"/>
</dbReference>
<proteinExistence type="predicted"/>
<evidence type="ECO:0000313" key="2">
    <source>
        <dbReference type="EMBL" id="PRX16196.1"/>
    </source>
</evidence>
<dbReference type="PANTHER" id="PTHR37832">
    <property type="entry name" value="BLL2683 PROTEIN"/>
    <property type="match status" value="1"/>
</dbReference>
<dbReference type="Proteomes" id="UP000239415">
    <property type="component" value="Unassembled WGS sequence"/>
</dbReference>
<keyword evidence="3" id="KW-1185">Reference proteome</keyword>
<accession>A0A2T0K0B0</accession>
<dbReference type="PANTHER" id="PTHR37832:SF1">
    <property type="entry name" value="STRESS-RESPONSE A_B BARREL DOMAIN-CONTAINING PROTEIN"/>
    <property type="match status" value="1"/>
</dbReference>
<reference evidence="2 3" key="1">
    <citation type="submission" date="2018-03" db="EMBL/GenBank/DDBJ databases">
        <title>Genomic Encyclopedia of Archaeal and Bacterial Type Strains, Phase II (KMG-II): from individual species to whole genera.</title>
        <authorList>
            <person name="Goeker M."/>
        </authorList>
    </citation>
    <scope>NUCLEOTIDE SEQUENCE [LARGE SCALE GENOMIC DNA]</scope>
    <source>
        <strain evidence="2 3">DSM 43146</strain>
    </source>
</reference>
<dbReference type="SMART" id="SM00886">
    <property type="entry name" value="Dabb"/>
    <property type="match status" value="1"/>
</dbReference>
<evidence type="ECO:0000313" key="3">
    <source>
        <dbReference type="Proteomes" id="UP000239415"/>
    </source>
</evidence>
<dbReference type="Pfam" id="PF07876">
    <property type="entry name" value="Dabb"/>
    <property type="match status" value="1"/>
</dbReference>
<protein>
    <submittedName>
        <fullName evidence="2">Stress responsive alpha/beta barrel protein</fullName>
    </submittedName>
</protein>
<gene>
    <name evidence="2" type="ORF">CLV67_12010</name>
</gene>
<organism evidence="2 3">
    <name type="scientific">Actinoplanes italicus</name>
    <dbReference type="NCBI Taxonomy" id="113567"/>
    <lineage>
        <taxon>Bacteria</taxon>
        <taxon>Bacillati</taxon>
        <taxon>Actinomycetota</taxon>
        <taxon>Actinomycetes</taxon>
        <taxon>Micromonosporales</taxon>
        <taxon>Micromonosporaceae</taxon>
        <taxon>Actinoplanes</taxon>
    </lineage>
</organism>
<dbReference type="InterPro" id="IPR011008">
    <property type="entry name" value="Dimeric_a/b-barrel"/>
</dbReference>
<dbReference type="PROSITE" id="PS51502">
    <property type="entry name" value="S_R_A_B_BARREL"/>
    <property type="match status" value="1"/>
</dbReference>
<evidence type="ECO:0000259" key="1">
    <source>
        <dbReference type="PROSITE" id="PS51502"/>
    </source>
</evidence>
<dbReference type="OrthoDB" id="6637496at2"/>
<dbReference type="InterPro" id="IPR013097">
    <property type="entry name" value="Dabb"/>
</dbReference>
<sequence length="88" mass="9803">MKFSDAGDAAGAKSRLEALGEVVPEIRSLRAHLDELHTEVSWHLHLVTTHRDVDDLRAYQAHPAHLELGAWLRPLLAARAVVDYTEDA</sequence>
<name>A0A2T0K0B0_9ACTN</name>
<dbReference type="AlphaFoldDB" id="A0A2T0K0B0"/>